<gene>
    <name evidence="1" type="ORF">ACFOMF_02875</name>
</gene>
<comment type="caution">
    <text evidence="1">The sequence shown here is derived from an EMBL/GenBank/DDBJ whole genome shotgun (WGS) entry which is preliminary data.</text>
</comment>
<dbReference type="EMBL" id="JBHRXZ010000005">
    <property type="protein sequence ID" value="MFC3606731.1"/>
    <property type="molecule type" value="Genomic_DNA"/>
</dbReference>
<evidence type="ECO:0000313" key="1">
    <source>
        <dbReference type="EMBL" id="MFC3606731.1"/>
    </source>
</evidence>
<organism evidence="1 2">
    <name type="scientific">Stutzerimonas tarimensis</name>
    <dbReference type="NCBI Taxonomy" id="1507735"/>
    <lineage>
        <taxon>Bacteria</taxon>
        <taxon>Pseudomonadati</taxon>
        <taxon>Pseudomonadota</taxon>
        <taxon>Gammaproteobacteria</taxon>
        <taxon>Pseudomonadales</taxon>
        <taxon>Pseudomonadaceae</taxon>
        <taxon>Stutzerimonas</taxon>
    </lineage>
</organism>
<evidence type="ECO:0000313" key="2">
    <source>
        <dbReference type="Proteomes" id="UP001595630"/>
    </source>
</evidence>
<proteinExistence type="predicted"/>
<reference evidence="2" key="1">
    <citation type="journal article" date="2019" name="Int. J. Syst. Evol. Microbiol.">
        <title>The Global Catalogue of Microorganisms (GCM) 10K type strain sequencing project: providing services to taxonomists for standard genome sequencing and annotation.</title>
        <authorList>
            <consortium name="The Broad Institute Genomics Platform"/>
            <consortium name="The Broad Institute Genome Sequencing Center for Infectious Disease"/>
            <person name="Wu L."/>
            <person name="Ma J."/>
        </authorList>
    </citation>
    <scope>NUCLEOTIDE SEQUENCE [LARGE SCALE GENOMIC DNA]</scope>
    <source>
        <strain evidence="2">KCTC 42447</strain>
    </source>
</reference>
<sequence length="136" mass="15745">MESIKSKRLTDNQRRTLTVLLKKHDLAMTNLIVRAKDTSSMSAASDKLSTNLDFKKKVLAYWDALKNACIKQGVYIPIFEEAFKLATYELNQIIPGQPRDYVRQNLNMTRCTFFYKLISDEKNVNFDFSPNQPDTN</sequence>
<name>A0ABV7T380_9GAMM</name>
<protein>
    <submittedName>
        <fullName evidence="1">Uncharacterized protein</fullName>
    </submittedName>
</protein>
<accession>A0ABV7T380</accession>
<keyword evidence="2" id="KW-1185">Reference proteome</keyword>
<dbReference type="RefSeq" id="WP_386361020.1">
    <property type="nucleotide sequence ID" value="NZ_JBHRXZ010000005.1"/>
</dbReference>
<dbReference type="Proteomes" id="UP001595630">
    <property type="component" value="Unassembled WGS sequence"/>
</dbReference>